<name>A0AA45L752_9PSEU</name>
<dbReference type="AlphaFoldDB" id="A0AA45L752"/>
<dbReference type="Proteomes" id="UP000677152">
    <property type="component" value="Chromosome"/>
</dbReference>
<reference evidence="1" key="1">
    <citation type="submission" date="2021-04" db="EMBL/GenBank/DDBJ databases">
        <title>Genomic sequence of Actinosynnema pretiosum subsp. pretiosum ATCC 31280 (C-14919).</title>
        <authorList>
            <person name="Bai L."/>
            <person name="Wang X."/>
            <person name="Xiao Y."/>
        </authorList>
    </citation>
    <scope>NUCLEOTIDE SEQUENCE</scope>
    <source>
        <strain evidence="1">ATCC 31280</strain>
    </source>
</reference>
<dbReference type="SUPFAM" id="SSF158682">
    <property type="entry name" value="TerB-like"/>
    <property type="match status" value="1"/>
</dbReference>
<dbReference type="EMBL" id="CP073249">
    <property type="protein sequence ID" value="QUF04566.1"/>
    <property type="molecule type" value="Genomic_DNA"/>
</dbReference>
<evidence type="ECO:0000313" key="2">
    <source>
        <dbReference type="Proteomes" id="UP000677152"/>
    </source>
</evidence>
<accession>A0AA45L752</accession>
<evidence type="ECO:0000313" key="1">
    <source>
        <dbReference type="EMBL" id="QUF04566.1"/>
    </source>
</evidence>
<sequence length="128" mass="13485">MGYTDEESRTLRTAVYGAMVLVSVADEGALDKETHAGVRAMATLPDEVREAISADAPELPGGTMAEVEHGVLAALRQSFALVAYRAPQDAEAFADAVVEICREVTTADGSVARAEHAAVLKVRTALSR</sequence>
<protein>
    <submittedName>
        <fullName evidence="1">Uncharacterized protein</fullName>
    </submittedName>
</protein>
<gene>
    <name evidence="1" type="ORF">KCV87_35675</name>
</gene>
<proteinExistence type="predicted"/>
<organism evidence="1 2">
    <name type="scientific">Actinosynnema pretiosum subsp. pretiosum</name>
    <dbReference type="NCBI Taxonomy" id="103721"/>
    <lineage>
        <taxon>Bacteria</taxon>
        <taxon>Bacillati</taxon>
        <taxon>Actinomycetota</taxon>
        <taxon>Actinomycetes</taxon>
        <taxon>Pseudonocardiales</taxon>
        <taxon>Pseudonocardiaceae</taxon>
        <taxon>Actinosynnema</taxon>
    </lineage>
</organism>
<dbReference type="InterPro" id="IPR029024">
    <property type="entry name" value="TerB-like"/>
</dbReference>